<gene>
    <name evidence="3" type="ORF">GT409_06205</name>
</gene>
<sequence length="929" mass="101972">MRRKKIVCASLYAGLVAGSMQAAMIFQGNPLLLESFEADSLELLDGSWSFSPRNVWRIDECQAVHGAKALAVSAGAKNTAASVTVMRQSGVPGEIVFGGWISIKNAKVGRYALVRLTCEAKPSGPPNTTFSVNDEPVYYAASREFRADTQPTWFEHRFSVPVGFREVTLKLALDTPAGEVFFDQLFIAEADGFSTVWNVEKQSVASPEAWRAVGRDYRITARASDAKENDILWADVDFARFFLTHGERGMLDRGSAELWAVAGDRAEKLDVVCDYVQSSLEDHFQHNGMVRWRARNWAERYELYFNPIGPNGEATEPQPVFLGAGELLRYAPDVIVPAWGGWPGSYLEVMDADGDGDWDLYSGNAAEGRFICRNIGSNEKPLFAPRVKRLSSDKSPTSARTGVWLDWDGDGDKDRVRGIRKPLGTYVDGALLNFGFGENTSSGMASDVKLVDESGTDIELADATWFLIDSGDFDNDGRPDLAVGTAMGTLDLLLNRGVSSGKAVVKHVQVPFDLYSTELFESGDMTLKPVVLDWDGDGDDDIVFTAWQSFFWLLLNDGKPGVVSFAPAQQLMQKGGYLALGDSAAPTVVDWDGDGDLDLVCGSVCGHIGYFENIGSRQKPQFAGMVELENDLGDPIYIIAKGEEPIQGPAETMWGYLSCESWDVDRDGDLDLIINDALGRLRWIENTGTRTAPVLSHDIHDFMYKGSPVITPWRNRPGIVDMTGDGLLDVFLMNKFGDLVCFQQSEKDPSVFSKVRNMGSRVSNTIPLNSQKRAGARGRRNIDAGDFNGDGKIDLLVAKSRHAEPAGSIWFLKNIGRNSEPVFDVELLEARNGTFLEWTGSAGHEQWHVGCPEMVDWDGDGKTDILNGIESGRFAFYAADYFDGKSFPAVELLSVEKKTAPGTEKISLQNSQTDVQELGAQTLPLQALP</sequence>
<feature type="signal peptide" evidence="2">
    <location>
        <begin position="1"/>
        <end position="22"/>
    </location>
</feature>
<name>A0A6P1M7M1_9BACT</name>
<organism evidence="3 4">
    <name type="scientific">Tichowtungia aerotolerans</name>
    <dbReference type="NCBI Taxonomy" id="2697043"/>
    <lineage>
        <taxon>Bacteria</taxon>
        <taxon>Pseudomonadati</taxon>
        <taxon>Kiritimatiellota</taxon>
        <taxon>Tichowtungiia</taxon>
        <taxon>Tichowtungiales</taxon>
        <taxon>Tichowtungiaceae</taxon>
        <taxon>Tichowtungia</taxon>
    </lineage>
</organism>
<dbReference type="EMBL" id="CP047593">
    <property type="protein sequence ID" value="QHI69053.1"/>
    <property type="molecule type" value="Genomic_DNA"/>
</dbReference>
<reference evidence="3 4" key="1">
    <citation type="submission" date="2020-01" db="EMBL/GenBank/DDBJ databases">
        <title>Ponticoccus aerotolerans gen. nov., sp. nov., an anaerobic bacterium and proposal of Ponticoccusceae fam. nov., Ponticoccusles ord. nov. and Ponticoccuse classis nov. in the phylum Kiritimatiellaeota.</title>
        <authorList>
            <person name="Zhou L.Y."/>
            <person name="Du Z.J."/>
        </authorList>
    </citation>
    <scope>NUCLEOTIDE SEQUENCE [LARGE SCALE GENOMIC DNA]</scope>
    <source>
        <strain evidence="3 4">S-5007</strain>
    </source>
</reference>
<evidence type="ECO:0000256" key="1">
    <source>
        <dbReference type="ARBA" id="ARBA00022729"/>
    </source>
</evidence>
<keyword evidence="1 2" id="KW-0732">Signal</keyword>
<protein>
    <recommendedName>
        <fullName evidence="5">VCBS repeat-containing protein</fullName>
    </recommendedName>
</protein>
<accession>A0A6P1M7M1</accession>
<dbReference type="KEGG" id="taer:GT409_06205"/>
<dbReference type="Proteomes" id="UP000464954">
    <property type="component" value="Chromosome"/>
</dbReference>
<evidence type="ECO:0000313" key="3">
    <source>
        <dbReference type="EMBL" id="QHI69053.1"/>
    </source>
</evidence>
<feature type="chain" id="PRO_5027004984" description="VCBS repeat-containing protein" evidence="2">
    <location>
        <begin position="23"/>
        <end position="929"/>
    </location>
</feature>
<dbReference type="InterPro" id="IPR028994">
    <property type="entry name" value="Integrin_alpha_N"/>
</dbReference>
<dbReference type="AlphaFoldDB" id="A0A6P1M7M1"/>
<dbReference type="RefSeq" id="WP_160628000.1">
    <property type="nucleotide sequence ID" value="NZ_CP047593.1"/>
</dbReference>
<evidence type="ECO:0000256" key="2">
    <source>
        <dbReference type="SAM" id="SignalP"/>
    </source>
</evidence>
<proteinExistence type="predicted"/>
<evidence type="ECO:0008006" key="5">
    <source>
        <dbReference type="Google" id="ProtNLM"/>
    </source>
</evidence>
<evidence type="ECO:0000313" key="4">
    <source>
        <dbReference type="Proteomes" id="UP000464954"/>
    </source>
</evidence>
<dbReference type="InterPro" id="IPR013517">
    <property type="entry name" value="FG-GAP"/>
</dbReference>
<dbReference type="Pfam" id="PF13517">
    <property type="entry name" value="FG-GAP_3"/>
    <property type="match status" value="1"/>
</dbReference>
<dbReference type="PANTHER" id="PTHR44103">
    <property type="entry name" value="PROPROTEIN CONVERTASE P"/>
    <property type="match status" value="1"/>
</dbReference>
<keyword evidence="4" id="KW-1185">Reference proteome</keyword>
<dbReference type="Gene3D" id="2.130.10.130">
    <property type="entry name" value="Integrin alpha, N-terminal"/>
    <property type="match status" value="2"/>
</dbReference>
<dbReference type="SUPFAM" id="SSF69318">
    <property type="entry name" value="Integrin alpha N-terminal domain"/>
    <property type="match status" value="1"/>
</dbReference>
<dbReference type="PANTHER" id="PTHR44103:SF1">
    <property type="entry name" value="PROPROTEIN CONVERTASE P"/>
    <property type="match status" value="1"/>
</dbReference>